<comment type="caution">
    <text evidence="16">The sequence shown here is derived from an EMBL/GenBank/DDBJ whole genome shotgun (WGS) entry which is preliminary data.</text>
</comment>
<keyword evidence="4 13" id="KW-0813">Transport</keyword>
<evidence type="ECO:0000256" key="11">
    <source>
        <dbReference type="ARBA" id="ARBA00033245"/>
    </source>
</evidence>
<dbReference type="GO" id="GO:0051205">
    <property type="term" value="P:protein insertion into membrane"/>
    <property type="evidence" value="ECO:0007669"/>
    <property type="project" value="TreeGrafter"/>
</dbReference>
<gene>
    <name evidence="13 16" type="primary">yidC</name>
    <name evidence="16" type="ORF">E4P47_07840</name>
</gene>
<dbReference type="NCBIfam" id="TIGR03592">
    <property type="entry name" value="yidC_oxa1_cterm"/>
    <property type="match status" value="1"/>
</dbReference>
<dbReference type="GO" id="GO:0032977">
    <property type="term" value="F:membrane insertase activity"/>
    <property type="evidence" value="ECO:0007669"/>
    <property type="project" value="InterPro"/>
</dbReference>
<dbReference type="NCBIfam" id="TIGR03593">
    <property type="entry name" value="yidC_nterm"/>
    <property type="match status" value="1"/>
</dbReference>
<dbReference type="GO" id="GO:0005886">
    <property type="term" value="C:plasma membrane"/>
    <property type="evidence" value="ECO:0007669"/>
    <property type="project" value="UniProtKB-SubCell"/>
</dbReference>
<comment type="function">
    <text evidence="13">Required for the insertion and/or proper folding and/or complex formation of integral membrane proteins into the membrane. Involved in integration of membrane proteins that insert both dependently and independently of the Sec translocase complex, as well as at least some lipoproteins. Aids folding of multispanning membrane proteins.</text>
</comment>
<keyword evidence="9 13" id="KW-0472">Membrane</keyword>
<keyword evidence="7 13" id="KW-0653">Protein transport</keyword>
<comment type="subunit">
    <text evidence="13">Interacts with the Sec translocase complex via SecD. Specifically interacts with transmembrane segments of nascent integral membrane proteins during membrane integration.</text>
</comment>
<dbReference type="PANTHER" id="PTHR12428:SF65">
    <property type="entry name" value="CYTOCHROME C OXIDASE ASSEMBLY PROTEIN COX18, MITOCHONDRIAL"/>
    <property type="match status" value="1"/>
</dbReference>
<evidence type="ECO:0000256" key="5">
    <source>
        <dbReference type="ARBA" id="ARBA00022475"/>
    </source>
</evidence>
<evidence type="ECO:0000313" key="16">
    <source>
        <dbReference type="EMBL" id="TFH94358.1"/>
    </source>
</evidence>
<evidence type="ECO:0000313" key="17">
    <source>
        <dbReference type="Proteomes" id="UP000297225"/>
    </source>
</evidence>
<comment type="subcellular location">
    <subcellularLocation>
        <location evidence="1">Cell inner membrane</location>
        <topology evidence="1">Multi-pass membrane protein</topology>
    </subcellularLocation>
    <subcellularLocation>
        <location evidence="13">Cell membrane</location>
        <topology evidence="13">Multi-pass membrane protein</topology>
    </subcellularLocation>
</comment>
<dbReference type="HAMAP" id="MF_01810">
    <property type="entry name" value="YidC_type1"/>
    <property type="match status" value="1"/>
</dbReference>
<keyword evidence="8 13" id="KW-1133">Transmembrane helix</keyword>
<keyword evidence="10 13" id="KW-0143">Chaperone</keyword>
<reference evidence="16 17" key="1">
    <citation type="submission" date="2019-03" db="EMBL/GenBank/DDBJ databases">
        <title>Porphyromonas levii Isolated from the Uterus of Dairy Cows.</title>
        <authorList>
            <person name="Francis A.M."/>
        </authorList>
    </citation>
    <scope>NUCLEOTIDE SEQUENCE [LARGE SCALE GENOMIC DNA]</scope>
    <source>
        <strain evidence="16 17">AF5678</strain>
    </source>
</reference>
<evidence type="ECO:0000256" key="3">
    <source>
        <dbReference type="ARBA" id="ARBA00015325"/>
    </source>
</evidence>
<dbReference type="EMBL" id="SPNC01000134">
    <property type="protein sequence ID" value="TFH94358.1"/>
    <property type="molecule type" value="Genomic_DNA"/>
</dbReference>
<dbReference type="InterPro" id="IPR038221">
    <property type="entry name" value="YidC_periplasmic_sf"/>
</dbReference>
<evidence type="ECO:0000259" key="15">
    <source>
        <dbReference type="Pfam" id="PF14849"/>
    </source>
</evidence>
<feature type="domain" description="Membrane insertase YidC N-terminal" evidence="15">
    <location>
        <begin position="100"/>
        <end position="364"/>
    </location>
</feature>
<evidence type="ECO:0000256" key="4">
    <source>
        <dbReference type="ARBA" id="ARBA00022448"/>
    </source>
</evidence>
<dbReference type="Gene3D" id="2.70.98.90">
    <property type="match status" value="1"/>
</dbReference>
<keyword evidence="5 13" id="KW-1003">Cell membrane</keyword>
<dbReference type="Proteomes" id="UP000297225">
    <property type="component" value="Unassembled WGS sequence"/>
</dbReference>
<dbReference type="CDD" id="cd19961">
    <property type="entry name" value="EcYidC-like_peri"/>
    <property type="match status" value="1"/>
</dbReference>
<evidence type="ECO:0000256" key="7">
    <source>
        <dbReference type="ARBA" id="ARBA00022927"/>
    </source>
</evidence>
<evidence type="ECO:0000259" key="14">
    <source>
        <dbReference type="Pfam" id="PF02096"/>
    </source>
</evidence>
<dbReference type="GO" id="GO:0015031">
    <property type="term" value="P:protein transport"/>
    <property type="evidence" value="ECO:0007669"/>
    <property type="project" value="UniProtKB-KW"/>
</dbReference>
<feature type="transmembrane region" description="Helical" evidence="13">
    <location>
        <begin position="377"/>
        <end position="398"/>
    </location>
</feature>
<comment type="similarity">
    <text evidence="2 13">Belongs to the OXA1/ALB3/YidC family. Type 1 subfamily.</text>
</comment>
<evidence type="ECO:0000256" key="13">
    <source>
        <dbReference type="HAMAP-Rule" id="MF_01810"/>
    </source>
</evidence>
<accession>A0A4Y8WNA2</accession>
<dbReference type="NCBIfam" id="NF002356">
    <property type="entry name" value="PRK01318.2-3"/>
    <property type="match status" value="1"/>
</dbReference>
<dbReference type="AlphaFoldDB" id="A0A4Y8WNA2"/>
<sequence>MDKNTITGFVLMGLVLVVFTLLGRPSKEELEAQQRYNDSIAQIHQQEIAEAEALAAKPATDDAGLANLTPAERDSVLQLRSLQSFGELASASNGVEQTYVLENDSVAYTFSTKGGFLVASELKQYKDYLGEPIRLVRPEDANLGFSFVTRSNRVVSTRELYFVPEQVSPTQLRMTLTVESGQKLSFLYTLEHKYLLDVQIGSEGFEQVMAQNAPYLDAHMSLPIYQNEKAAKTVQRYSGIAYEAASGDIEKLSVSKSVDESVSGTAKWFAFRDMFFSSIFYSANGLESVQLISDVLEGADGKLKQMEAKCVLPIGAEGISLKIYTGPNDYKLLKDIDAHLKDETHLAKVVEMGGWFRFINIWLVQPVFNFLEKFISNYGLIILLLTIFIKLLLMPLTYKSFQSQAKMRVLKPQVDAITEKYPGEENMMKRQQETMALYRKAGVNQMGGCLPMLLQMPILMAMYQYFPTSINLRGESFLWALDLSTYDDVINWGFNIPLIGDHISLFCLLMTVTQVAYMKITQASSGQAQMPGMKLMPWIMAIMLFFFLNENAAALSYYYLLSMLISIFQTQAFKWGTNEEKLLAQLEANKKKPKKQSKWMARIEQMQKEQEKMLREQKKGK</sequence>
<dbReference type="OrthoDB" id="9780552at2"/>
<feature type="transmembrane region" description="Helical" evidence="13">
    <location>
        <begin position="6"/>
        <end position="23"/>
    </location>
</feature>
<dbReference type="PANTHER" id="PTHR12428">
    <property type="entry name" value="OXA1"/>
    <property type="match status" value="1"/>
</dbReference>
<dbReference type="Pfam" id="PF14849">
    <property type="entry name" value="YidC_periplas"/>
    <property type="match status" value="1"/>
</dbReference>
<dbReference type="PRINTS" id="PR00701">
    <property type="entry name" value="60KDINNERMP"/>
</dbReference>
<evidence type="ECO:0000256" key="2">
    <source>
        <dbReference type="ARBA" id="ARBA00010527"/>
    </source>
</evidence>
<feature type="domain" description="Membrane insertase YidC/Oxa/ALB C-terminal" evidence="14">
    <location>
        <begin position="378"/>
        <end position="572"/>
    </location>
</feature>
<protein>
    <recommendedName>
        <fullName evidence="3 13">Membrane protein insertase YidC</fullName>
    </recommendedName>
    <alternativeName>
        <fullName evidence="12 13">Foldase YidC</fullName>
    </alternativeName>
    <alternativeName>
        <fullName evidence="13">Membrane protein YidC</fullName>
    </alternativeName>
    <alternativeName>
        <fullName evidence="11 13">membrane integrase YidC</fullName>
    </alternativeName>
</protein>
<evidence type="ECO:0000256" key="1">
    <source>
        <dbReference type="ARBA" id="ARBA00004429"/>
    </source>
</evidence>
<evidence type="ECO:0000256" key="12">
    <source>
        <dbReference type="ARBA" id="ARBA00033342"/>
    </source>
</evidence>
<dbReference type="InterPro" id="IPR028055">
    <property type="entry name" value="YidC/Oxa/ALB_C"/>
</dbReference>
<feature type="transmembrane region" description="Helical" evidence="13">
    <location>
        <begin position="492"/>
        <end position="517"/>
    </location>
</feature>
<dbReference type="InterPro" id="IPR019998">
    <property type="entry name" value="Membr_insert_YidC"/>
</dbReference>
<dbReference type="InterPro" id="IPR028053">
    <property type="entry name" value="Membr_insert_YidC_N"/>
</dbReference>
<keyword evidence="17" id="KW-1185">Reference proteome</keyword>
<evidence type="ECO:0000256" key="8">
    <source>
        <dbReference type="ARBA" id="ARBA00022989"/>
    </source>
</evidence>
<feature type="transmembrane region" description="Helical" evidence="13">
    <location>
        <begin position="538"/>
        <end position="560"/>
    </location>
</feature>
<evidence type="ECO:0000256" key="10">
    <source>
        <dbReference type="ARBA" id="ARBA00023186"/>
    </source>
</evidence>
<dbReference type="CDD" id="cd20070">
    <property type="entry name" value="5TM_YidC_Alb3"/>
    <property type="match status" value="1"/>
</dbReference>
<dbReference type="InterPro" id="IPR001708">
    <property type="entry name" value="YidC/ALB3/OXA1/COX18"/>
</dbReference>
<name>A0A4Y8WNA2_9PORP</name>
<dbReference type="Pfam" id="PF02096">
    <property type="entry name" value="60KD_IMP"/>
    <property type="match status" value="1"/>
</dbReference>
<organism evidence="16 17">
    <name type="scientific">Porphyromonas levii</name>
    <dbReference type="NCBI Taxonomy" id="28114"/>
    <lineage>
        <taxon>Bacteria</taxon>
        <taxon>Pseudomonadati</taxon>
        <taxon>Bacteroidota</taxon>
        <taxon>Bacteroidia</taxon>
        <taxon>Bacteroidales</taxon>
        <taxon>Porphyromonadaceae</taxon>
        <taxon>Porphyromonas</taxon>
    </lineage>
</organism>
<evidence type="ECO:0000256" key="9">
    <source>
        <dbReference type="ARBA" id="ARBA00023136"/>
    </source>
</evidence>
<evidence type="ECO:0000256" key="6">
    <source>
        <dbReference type="ARBA" id="ARBA00022692"/>
    </source>
</evidence>
<keyword evidence="6 13" id="KW-0812">Transmembrane</keyword>
<dbReference type="InterPro" id="IPR047196">
    <property type="entry name" value="YidC_ALB_C"/>
</dbReference>
<proteinExistence type="inferred from homology"/>
<dbReference type="RefSeq" id="WP_134849467.1">
    <property type="nucleotide sequence ID" value="NZ_CP197400.1"/>
</dbReference>
<dbReference type="STRING" id="1122973.GCA_000379925_02150"/>